<feature type="domain" description="Aminotransferase class V" evidence="2">
    <location>
        <begin position="70"/>
        <end position="311"/>
    </location>
</feature>
<sequence>MDLSKIEFGAEMKKECFHFEEGYVFVNHAAYGEVPVLMRDKQKQLLDVQNDNTGTYFREVLPRMYMKSLQAAAGFLGADVNNLVFVQNATTGVNTVLRAFPWKVGDEILTTTYTYDAVRNTCSRIVQMFSGHVRELQIQFPIKDESELTEAMTSCLEKYPNIKVVILDHITSSTALLFPIKKMIEECRKRRVLVLIDGAHAPGQVEINLEDLCPDFYVGNFHKWLYTPRGCAFLWVHRDHQGWCTPLVTSRQYNNGFQIEFCVQGTRDDIPYFLVPDAILFLKELGGMEKINRYKRDLLDKATIMLTERLNTDVLQIPGSMEAPGMRMVLLPEYEGYPKTLEGSEKLFMDLTHKYKTNTAIYPVQGELYIRVSANIYNEMSDYQKLADVLCQLPRKH</sequence>
<reference evidence="3" key="1">
    <citation type="submission" date="2022-08" db="UniProtKB">
        <authorList>
            <consortium name="EnsemblMetazoa"/>
        </authorList>
    </citation>
    <scope>IDENTIFICATION</scope>
    <source>
        <strain evidence="3">05x7-T-G4-1.051#20</strain>
    </source>
</reference>
<evidence type="ECO:0000313" key="3">
    <source>
        <dbReference type="EnsemblMetazoa" id="G3949.1:cds"/>
    </source>
</evidence>
<keyword evidence="1" id="KW-0663">Pyridoxal phosphate</keyword>
<dbReference type="AlphaFoldDB" id="A0A8W8MZ27"/>
<dbReference type="Gene3D" id="3.90.1150.10">
    <property type="entry name" value="Aspartate Aminotransferase, domain 1"/>
    <property type="match status" value="1"/>
</dbReference>
<dbReference type="Pfam" id="PF00266">
    <property type="entry name" value="Aminotran_5"/>
    <property type="match status" value="1"/>
</dbReference>
<dbReference type="PANTHER" id="PTHR43092:SF4">
    <property type="entry name" value="AMINOTRANSFERASE CLASS V DOMAIN-CONTAINING PROTEIN"/>
    <property type="match status" value="1"/>
</dbReference>
<keyword evidence="4" id="KW-1185">Reference proteome</keyword>
<dbReference type="InterPro" id="IPR000192">
    <property type="entry name" value="Aminotrans_V_dom"/>
</dbReference>
<accession>A0A8W8MZ27</accession>
<protein>
    <recommendedName>
        <fullName evidence="2">Aminotransferase class V domain-containing protein</fullName>
    </recommendedName>
</protein>
<proteinExistence type="predicted"/>
<dbReference type="Proteomes" id="UP000005408">
    <property type="component" value="Unassembled WGS sequence"/>
</dbReference>
<evidence type="ECO:0000256" key="1">
    <source>
        <dbReference type="ARBA" id="ARBA00022898"/>
    </source>
</evidence>
<dbReference type="SUPFAM" id="SSF53383">
    <property type="entry name" value="PLP-dependent transferases"/>
    <property type="match status" value="1"/>
</dbReference>
<evidence type="ECO:0000259" key="2">
    <source>
        <dbReference type="Pfam" id="PF00266"/>
    </source>
</evidence>
<name>A0A8W8MZ27_MAGGI</name>
<dbReference type="OMA" id="KELVQMC"/>
<dbReference type="EnsemblMetazoa" id="G3949.1">
    <property type="protein sequence ID" value="G3949.1:cds"/>
    <property type="gene ID" value="G3949"/>
</dbReference>
<dbReference type="InterPro" id="IPR015421">
    <property type="entry name" value="PyrdxlP-dep_Trfase_major"/>
</dbReference>
<organism evidence="3 4">
    <name type="scientific">Magallana gigas</name>
    <name type="common">Pacific oyster</name>
    <name type="synonym">Crassostrea gigas</name>
    <dbReference type="NCBI Taxonomy" id="29159"/>
    <lineage>
        <taxon>Eukaryota</taxon>
        <taxon>Metazoa</taxon>
        <taxon>Spiralia</taxon>
        <taxon>Lophotrochozoa</taxon>
        <taxon>Mollusca</taxon>
        <taxon>Bivalvia</taxon>
        <taxon>Autobranchia</taxon>
        <taxon>Pteriomorphia</taxon>
        <taxon>Ostreida</taxon>
        <taxon>Ostreoidea</taxon>
        <taxon>Ostreidae</taxon>
        <taxon>Magallana</taxon>
    </lineage>
</organism>
<dbReference type="PANTHER" id="PTHR43092">
    <property type="entry name" value="L-CYSTEINE DESULFHYDRASE"/>
    <property type="match status" value="1"/>
</dbReference>
<dbReference type="Gene3D" id="3.40.640.10">
    <property type="entry name" value="Type I PLP-dependent aspartate aminotransferase-like (Major domain)"/>
    <property type="match status" value="1"/>
</dbReference>
<evidence type="ECO:0000313" key="4">
    <source>
        <dbReference type="Proteomes" id="UP000005408"/>
    </source>
</evidence>
<dbReference type="OrthoDB" id="5978656at2759"/>
<dbReference type="InterPro" id="IPR015424">
    <property type="entry name" value="PyrdxlP-dep_Trfase"/>
</dbReference>
<dbReference type="InterPro" id="IPR015422">
    <property type="entry name" value="PyrdxlP-dep_Trfase_small"/>
</dbReference>